<dbReference type="Pfam" id="PF10328">
    <property type="entry name" value="7TM_GPCR_Srx"/>
    <property type="match status" value="1"/>
</dbReference>
<sequence length="310" mass="35237">MFDISPNETLVFGYELQGRGEANTMDRLIGTLIWLLSSVALVLGIYNLYLIKKMSIFHNAFGAFWASRTIGEIGSNIVQVVYSGPVTIRQTANLHPFFGIAAFTVGYFFACHACVMHQIVSVNRMLAVCTPLKYSHIFRRNVVIFLIAFCWVFVFVAVGCYLVFPCNMVGYSPQLYEYVFVKCDPYMERDFSYVGTVVNRACWCLCFSTFIFDALTLSRIVYIRVIGMASKNYQRDVRFFAQTSVQNVTMMIALTLIVIVNNSQSFGIVALYILAFNFLIVTHINNALALILFNPEVRARFTKTYVSSVW</sequence>
<dbReference type="PROSITE" id="PS50262">
    <property type="entry name" value="G_PROTEIN_RECEP_F1_2"/>
    <property type="match status" value="1"/>
</dbReference>
<evidence type="ECO:0000256" key="5">
    <source>
        <dbReference type="SAM" id="Phobius"/>
    </source>
</evidence>
<name>A0AA39HF34_9BILA</name>
<dbReference type="PANTHER" id="PTHR23017:SF3">
    <property type="entry name" value="G-PROTEIN COUPLED RECEPTORS FAMILY 1 PROFILE DOMAIN-CONTAINING PROTEIN"/>
    <property type="match status" value="1"/>
</dbReference>
<dbReference type="EMBL" id="JAUCMV010000004">
    <property type="protein sequence ID" value="KAK0403407.1"/>
    <property type="molecule type" value="Genomic_DNA"/>
</dbReference>
<feature type="transmembrane region" description="Helical" evidence="5">
    <location>
        <begin position="94"/>
        <end position="115"/>
    </location>
</feature>
<feature type="domain" description="G-protein coupled receptors family 1 profile" evidence="6">
    <location>
        <begin position="119"/>
        <end position="260"/>
    </location>
</feature>
<dbReference type="GO" id="GO:0016020">
    <property type="term" value="C:membrane"/>
    <property type="evidence" value="ECO:0007669"/>
    <property type="project" value="UniProtKB-SubCell"/>
</dbReference>
<evidence type="ECO:0000256" key="4">
    <source>
        <dbReference type="ARBA" id="ARBA00023136"/>
    </source>
</evidence>
<evidence type="ECO:0000256" key="1">
    <source>
        <dbReference type="ARBA" id="ARBA00004370"/>
    </source>
</evidence>
<keyword evidence="4 5" id="KW-0472">Membrane</keyword>
<comment type="subcellular location">
    <subcellularLocation>
        <location evidence="1">Membrane</location>
    </subcellularLocation>
</comment>
<feature type="transmembrane region" description="Helical" evidence="5">
    <location>
        <begin position="239"/>
        <end position="260"/>
    </location>
</feature>
<dbReference type="AlphaFoldDB" id="A0AA39HF34"/>
<evidence type="ECO:0000313" key="7">
    <source>
        <dbReference type="EMBL" id="KAK0403407.1"/>
    </source>
</evidence>
<keyword evidence="3 5" id="KW-1133">Transmembrane helix</keyword>
<dbReference type="InterPro" id="IPR019430">
    <property type="entry name" value="7TM_GPCR_serpentine_rcpt_Srx"/>
</dbReference>
<keyword evidence="2 5" id="KW-0812">Transmembrane</keyword>
<feature type="transmembrane region" description="Helical" evidence="5">
    <location>
        <begin position="197"/>
        <end position="218"/>
    </location>
</feature>
<dbReference type="InterPro" id="IPR017452">
    <property type="entry name" value="GPCR_Rhodpsn_7TM"/>
</dbReference>
<dbReference type="Gene3D" id="1.20.1070.10">
    <property type="entry name" value="Rhodopsin 7-helix transmembrane proteins"/>
    <property type="match status" value="1"/>
</dbReference>
<dbReference type="PANTHER" id="PTHR23017">
    <property type="entry name" value="SERPENTINE RECEPTOR, CLASS X"/>
    <property type="match status" value="1"/>
</dbReference>
<gene>
    <name evidence="7" type="ORF">QR680_016898</name>
</gene>
<evidence type="ECO:0000259" key="6">
    <source>
        <dbReference type="PROSITE" id="PS50262"/>
    </source>
</evidence>
<accession>A0AA39HF34</accession>
<comment type="caution">
    <text evidence="7">The sequence shown here is derived from an EMBL/GenBank/DDBJ whole genome shotgun (WGS) entry which is preliminary data.</text>
</comment>
<evidence type="ECO:0000256" key="2">
    <source>
        <dbReference type="ARBA" id="ARBA00022692"/>
    </source>
</evidence>
<dbReference type="SUPFAM" id="SSF81321">
    <property type="entry name" value="Family A G protein-coupled receptor-like"/>
    <property type="match status" value="1"/>
</dbReference>
<feature type="transmembrane region" description="Helical" evidence="5">
    <location>
        <begin position="61"/>
        <end position="82"/>
    </location>
</feature>
<organism evidence="7 8">
    <name type="scientific">Steinernema hermaphroditum</name>
    <dbReference type="NCBI Taxonomy" id="289476"/>
    <lineage>
        <taxon>Eukaryota</taxon>
        <taxon>Metazoa</taxon>
        <taxon>Ecdysozoa</taxon>
        <taxon>Nematoda</taxon>
        <taxon>Chromadorea</taxon>
        <taxon>Rhabditida</taxon>
        <taxon>Tylenchina</taxon>
        <taxon>Panagrolaimomorpha</taxon>
        <taxon>Strongyloidoidea</taxon>
        <taxon>Steinernematidae</taxon>
        <taxon>Steinernema</taxon>
    </lineage>
</organism>
<evidence type="ECO:0000256" key="3">
    <source>
        <dbReference type="ARBA" id="ARBA00022989"/>
    </source>
</evidence>
<feature type="transmembrane region" description="Helical" evidence="5">
    <location>
        <begin position="142"/>
        <end position="164"/>
    </location>
</feature>
<reference evidence="7" key="1">
    <citation type="submission" date="2023-06" db="EMBL/GenBank/DDBJ databases">
        <title>Genomic analysis of the entomopathogenic nematode Steinernema hermaphroditum.</title>
        <authorList>
            <person name="Schwarz E.M."/>
            <person name="Heppert J.K."/>
            <person name="Baniya A."/>
            <person name="Schwartz H.T."/>
            <person name="Tan C.-H."/>
            <person name="Antoshechkin I."/>
            <person name="Sternberg P.W."/>
            <person name="Goodrich-Blair H."/>
            <person name="Dillman A.R."/>
        </authorList>
    </citation>
    <scope>NUCLEOTIDE SEQUENCE</scope>
    <source>
        <strain evidence="7">PS9179</strain>
        <tissue evidence="7">Whole animal</tissue>
    </source>
</reference>
<evidence type="ECO:0000313" key="8">
    <source>
        <dbReference type="Proteomes" id="UP001175271"/>
    </source>
</evidence>
<protein>
    <recommendedName>
        <fullName evidence="6">G-protein coupled receptors family 1 profile domain-containing protein</fullName>
    </recommendedName>
</protein>
<dbReference type="Proteomes" id="UP001175271">
    <property type="component" value="Unassembled WGS sequence"/>
</dbReference>
<feature type="transmembrane region" description="Helical" evidence="5">
    <location>
        <begin position="28"/>
        <end position="49"/>
    </location>
</feature>
<keyword evidence="8" id="KW-1185">Reference proteome</keyword>
<proteinExistence type="predicted"/>
<feature type="transmembrane region" description="Helical" evidence="5">
    <location>
        <begin position="266"/>
        <end position="293"/>
    </location>
</feature>